<accession>A0A1Q2C839</accession>
<organism evidence="1 2">
    <name type="scientific">Anaerostipes hadrus</name>
    <dbReference type="NCBI Taxonomy" id="649756"/>
    <lineage>
        <taxon>Bacteria</taxon>
        <taxon>Bacillati</taxon>
        <taxon>Bacillota</taxon>
        <taxon>Clostridia</taxon>
        <taxon>Lachnospirales</taxon>
        <taxon>Lachnospiraceae</taxon>
        <taxon>Anaerostipes</taxon>
    </lineage>
</organism>
<dbReference type="Proteomes" id="UP000188159">
    <property type="component" value="Chromosome"/>
</dbReference>
<evidence type="ECO:0000313" key="2">
    <source>
        <dbReference type="Proteomes" id="UP000188159"/>
    </source>
</evidence>
<proteinExistence type="predicted"/>
<sequence>MRKYDIMCTSSVKMYAKEIKETTMQKDFIYENYLKMPDDLEFEQAMKVYEELLEENLEEDEIYDKLWDHALHCMIDYGSLRAHWKITPKTDRSNDDRTVMHDSVIHSLDELAAYTKEHGKEAKWRDELGYQRKRIGDFACYVSLIYGVFAR</sequence>
<gene>
    <name evidence="1" type="ORF">DO83_10145</name>
</gene>
<dbReference type="AlphaFoldDB" id="A0A1Q2C839"/>
<dbReference type="EMBL" id="CP012098">
    <property type="protein sequence ID" value="AQP39907.1"/>
    <property type="molecule type" value="Genomic_DNA"/>
</dbReference>
<evidence type="ECO:0000313" key="1">
    <source>
        <dbReference type="EMBL" id="AQP39907.1"/>
    </source>
</evidence>
<reference evidence="1 2" key="1">
    <citation type="journal article" date="2016" name="Sci. Rep.">
        <title>Accelerated dysbiosis of gut microbiota during aggravation of DSS-induced colitis by a butyrate-producing bacterium.</title>
        <authorList>
            <person name="Zhang Q."/>
            <person name="Wu Y."/>
            <person name="Wang J."/>
            <person name="Wu G."/>
            <person name="Long W."/>
            <person name="Xue Z."/>
            <person name="Wang L."/>
            <person name="Zhang X."/>
            <person name="Pang X."/>
            <person name="Zhao Y."/>
            <person name="Zhao L."/>
            <person name="Zhang C."/>
        </authorList>
    </citation>
    <scope>NUCLEOTIDE SEQUENCE [LARGE SCALE GENOMIC DNA]</scope>
    <source>
        <strain evidence="1 2">BPB5</strain>
    </source>
</reference>
<name>A0A1Q2C839_ANAHA</name>
<protein>
    <submittedName>
        <fullName evidence="1">Uncharacterized protein</fullName>
    </submittedName>
</protein>